<dbReference type="PANTHER" id="PTHR34235">
    <property type="entry name" value="SLR1203 PROTEIN-RELATED"/>
    <property type="match status" value="1"/>
</dbReference>
<sequence length="147" mass="17444">MDARTLYTQDFYRWTFEQAQLVRERRWDALDVEHVAEELEALGRSERRELRSRLEILTGHLLKWQFQPDERSDSWLDTIREQRSRIRLLLEDSPSLKPELDNLLERAYLDGLRLALKETGLEPALLPPDCPYTLDQLFDSGYLPSAR</sequence>
<dbReference type="Proteomes" id="UP000000557">
    <property type="component" value="Chromosome"/>
</dbReference>
<reference evidence="1 2" key="2">
    <citation type="journal article" date="2003" name="DNA Res.">
        <title>Complete genome structure of Gloeobacter violaceus PCC 7421, a cyanobacterium that lacks thylakoids (supplement).</title>
        <authorList>
            <person name="Nakamura Y."/>
            <person name="Kaneko T."/>
            <person name="Sato S."/>
            <person name="Mimuro M."/>
            <person name="Miyashita H."/>
            <person name="Tsuchiya T."/>
            <person name="Sasamoto S."/>
            <person name="Watanabe A."/>
            <person name="Kawashima K."/>
            <person name="Kishida Y."/>
            <person name="Kiyokawa C."/>
            <person name="Kohara M."/>
            <person name="Matsumoto M."/>
            <person name="Matsuno A."/>
            <person name="Nakazaki N."/>
            <person name="Shimpo S."/>
            <person name="Takeuchi C."/>
            <person name="Yamada M."/>
            <person name="Tabata S."/>
        </authorList>
    </citation>
    <scope>NUCLEOTIDE SEQUENCE [LARGE SCALE GENOMIC DNA]</scope>
    <source>
        <strain evidence="2">ATCC 29082 / PCC 7421</strain>
    </source>
</reference>
<dbReference type="STRING" id="251221.gene:10758970"/>
<dbReference type="HOGENOM" id="CLU_116670_0_1_3"/>
<gene>
    <name evidence="1" type="ordered locus">glr1481</name>
</gene>
<organism evidence="1 2">
    <name type="scientific">Gloeobacter violaceus (strain ATCC 29082 / PCC 7421)</name>
    <dbReference type="NCBI Taxonomy" id="251221"/>
    <lineage>
        <taxon>Bacteria</taxon>
        <taxon>Bacillati</taxon>
        <taxon>Cyanobacteriota</taxon>
        <taxon>Cyanophyceae</taxon>
        <taxon>Gloeobacterales</taxon>
        <taxon>Gloeobacteraceae</taxon>
        <taxon>Gloeobacter</taxon>
    </lineage>
</organism>
<dbReference type="eggNOG" id="COG0639">
    <property type="taxonomic scope" value="Bacteria"/>
</dbReference>
<name>Q7NKJ6_GLOVI</name>
<dbReference type="InParanoid" id="Q7NKJ6"/>
<evidence type="ECO:0000313" key="1">
    <source>
        <dbReference type="EMBL" id="BAC89422.1"/>
    </source>
</evidence>
<proteinExistence type="predicted"/>
<dbReference type="EMBL" id="BA000045">
    <property type="protein sequence ID" value="BAC89422.1"/>
    <property type="molecule type" value="Genomic_DNA"/>
</dbReference>
<dbReference type="PANTHER" id="PTHR34235:SF4">
    <property type="entry name" value="SLR0291 PROTEIN"/>
    <property type="match status" value="1"/>
</dbReference>
<keyword evidence="2" id="KW-1185">Reference proteome</keyword>
<dbReference type="OrthoDB" id="5769308at2"/>
<reference evidence="1 2" key="1">
    <citation type="journal article" date="2003" name="DNA Res.">
        <title>Complete genome structure of Gloeobacter violaceus PCC 7421, a cyanobacterium that lacks thylakoids.</title>
        <authorList>
            <person name="Nakamura Y."/>
            <person name="Kaneko T."/>
            <person name="Sato S."/>
            <person name="Mimuro M."/>
            <person name="Miyashita H."/>
            <person name="Tsuchiya T."/>
            <person name="Sasamoto S."/>
            <person name="Watanabe A."/>
            <person name="Kawashima K."/>
            <person name="Kishida Y."/>
            <person name="Kiyokawa C."/>
            <person name="Kohara M."/>
            <person name="Matsumoto M."/>
            <person name="Matsuno A."/>
            <person name="Nakazaki N."/>
            <person name="Shimpo S."/>
            <person name="Takeuchi C."/>
            <person name="Yamada M."/>
            <person name="Tabata S."/>
        </authorList>
    </citation>
    <scope>NUCLEOTIDE SEQUENCE [LARGE SCALE GENOMIC DNA]</scope>
    <source>
        <strain evidence="2">ATCC 29082 / PCC 7421</strain>
    </source>
</reference>
<dbReference type="PATRIC" id="fig|251221.4.peg.1513"/>
<dbReference type="PhylomeDB" id="Q7NKJ6"/>
<protein>
    <submittedName>
        <fullName evidence="1">Glr1481 protein</fullName>
    </submittedName>
</protein>
<dbReference type="Pfam" id="PF01724">
    <property type="entry name" value="DUF29"/>
    <property type="match status" value="1"/>
</dbReference>
<dbReference type="InterPro" id="IPR002636">
    <property type="entry name" value="DUF29"/>
</dbReference>
<accession>Q7NKJ6</accession>
<dbReference type="RefSeq" id="WP_011141481.1">
    <property type="nucleotide sequence ID" value="NC_005125.1"/>
</dbReference>
<evidence type="ECO:0000313" key="2">
    <source>
        <dbReference type="Proteomes" id="UP000000557"/>
    </source>
</evidence>
<dbReference type="EnsemblBacteria" id="BAC89422">
    <property type="protein sequence ID" value="BAC89422"/>
    <property type="gene ID" value="BAC89422"/>
</dbReference>
<dbReference type="KEGG" id="gvi:glr1481"/>
<dbReference type="AlphaFoldDB" id="Q7NKJ6"/>
<dbReference type="Gene3D" id="1.20.1220.20">
    <property type="entry name" value="Uncharcterised protein PF01724"/>
    <property type="match status" value="1"/>
</dbReference>